<sequence>MVNKKINLNISADCKKLKKKLKDGNLPEELSDLSNKIVENCSNMQKKLNDISETITDIQSISQKGGGKSKKVRKHIGIHQTGGKIGKLKKGFYYTGKKTKKGLSVIKKSNKKQTGGEGLHPPPLPPYPPHPYPPHPYPYPYPYPVMGKKTEVNK</sequence>
<feature type="region of interest" description="Disordered" evidence="1">
    <location>
        <begin position="62"/>
        <end position="82"/>
    </location>
</feature>
<evidence type="ECO:0000313" key="2">
    <source>
        <dbReference type="EMBL" id="SVB59380.1"/>
    </source>
</evidence>
<dbReference type="AlphaFoldDB" id="A0A382F8X7"/>
<feature type="compositionally biased region" description="Basic residues" evidence="1">
    <location>
        <begin position="67"/>
        <end position="77"/>
    </location>
</feature>
<name>A0A382F8X7_9ZZZZ</name>
<evidence type="ECO:0000256" key="1">
    <source>
        <dbReference type="SAM" id="MobiDB-lite"/>
    </source>
</evidence>
<protein>
    <submittedName>
        <fullName evidence="2">Uncharacterized protein</fullName>
    </submittedName>
</protein>
<proteinExistence type="predicted"/>
<dbReference type="EMBL" id="UINC01048624">
    <property type="protein sequence ID" value="SVB59380.1"/>
    <property type="molecule type" value="Genomic_DNA"/>
</dbReference>
<gene>
    <name evidence="2" type="ORF">METZ01_LOCUS212234</name>
</gene>
<reference evidence="2" key="1">
    <citation type="submission" date="2018-05" db="EMBL/GenBank/DDBJ databases">
        <authorList>
            <person name="Lanie J.A."/>
            <person name="Ng W.-L."/>
            <person name="Kazmierczak K.M."/>
            <person name="Andrzejewski T.M."/>
            <person name="Davidsen T.M."/>
            <person name="Wayne K.J."/>
            <person name="Tettelin H."/>
            <person name="Glass J.I."/>
            <person name="Rusch D."/>
            <person name="Podicherti R."/>
            <person name="Tsui H.-C.T."/>
            <person name="Winkler M.E."/>
        </authorList>
    </citation>
    <scope>NUCLEOTIDE SEQUENCE</scope>
</reference>
<feature type="region of interest" description="Disordered" evidence="1">
    <location>
        <begin position="103"/>
        <end position="131"/>
    </location>
</feature>
<accession>A0A382F8X7</accession>
<organism evidence="2">
    <name type="scientific">marine metagenome</name>
    <dbReference type="NCBI Taxonomy" id="408172"/>
    <lineage>
        <taxon>unclassified sequences</taxon>
        <taxon>metagenomes</taxon>
        <taxon>ecological metagenomes</taxon>
    </lineage>
</organism>
<feature type="compositionally biased region" description="Pro residues" evidence="1">
    <location>
        <begin position="120"/>
        <end position="131"/>
    </location>
</feature>